<dbReference type="RefSeq" id="WP_092612353.1">
    <property type="nucleotide sequence ID" value="NZ_FMYF01000010.1"/>
</dbReference>
<dbReference type="PANTHER" id="PTHR43755:SF1">
    <property type="entry name" value="FAD-DEPENDENT PYRIDINE NUCLEOTIDE-DISULPHIDE OXIDOREDUCTASE"/>
    <property type="match status" value="1"/>
</dbReference>
<dbReference type="Gene3D" id="3.50.50.100">
    <property type="match status" value="1"/>
</dbReference>
<organism evidence="3 4">
    <name type="scientific">Raineyella antarctica</name>
    <dbReference type="NCBI Taxonomy" id="1577474"/>
    <lineage>
        <taxon>Bacteria</taxon>
        <taxon>Bacillati</taxon>
        <taxon>Actinomycetota</taxon>
        <taxon>Actinomycetes</taxon>
        <taxon>Propionibacteriales</taxon>
        <taxon>Propionibacteriaceae</taxon>
        <taxon>Raineyella</taxon>
    </lineage>
</organism>
<accession>A0A1G6HH84</accession>
<dbReference type="OrthoDB" id="9802771at2"/>
<reference evidence="3 4" key="1">
    <citation type="submission" date="2016-06" db="EMBL/GenBank/DDBJ databases">
        <authorList>
            <person name="Olsen C.W."/>
            <person name="Carey S."/>
            <person name="Hinshaw L."/>
            <person name="Karasin A.I."/>
        </authorList>
    </citation>
    <scope>NUCLEOTIDE SEQUENCE [LARGE SCALE GENOMIC DNA]</scope>
    <source>
        <strain evidence="3 4">LZ-22</strain>
    </source>
</reference>
<protein>
    <submittedName>
        <fullName evidence="3">Sulfide-quinone oxidoreductase</fullName>
    </submittedName>
</protein>
<evidence type="ECO:0000313" key="3">
    <source>
        <dbReference type="EMBL" id="SDB93609.1"/>
    </source>
</evidence>
<dbReference type="Proteomes" id="UP000199086">
    <property type="component" value="Unassembled WGS sequence"/>
</dbReference>
<dbReference type="Pfam" id="PF07992">
    <property type="entry name" value="Pyr_redox_2"/>
    <property type="match status" value="1"/>
</dbReference>
<dbReference type="AlphaFoldDB" id="A0A1G6HH84"/>
<dbReference type="EMBL" id="FMYF01000010">
    <property type="protein sequence ID" value="SDB93609.1"/>
    <property type="molecule type" value="Genomic_DNA"/>
</dbReference>
<dbReference type="PANTHER" id="PTHR43755">
    <property type="match status" value="1"/>
</dbReference>
<proteinExistence type="predicted"/>
<evidence type="ECO:0000313" key="4">
    <source>
        <dbReference type="Proteomes" id="UP000199086"/>
    </source>
</evidence>
<dbReference type="SUPFAM" id="SSF51905">
    <property type="entry name" value="FAD/NAD(P)-binding domain"/>
    <property type="match status" value="1"/>
</dbReference>
<dbReference type="InterPro" id="IPR052541">
    <property type="entry name" value="SQRD"/>
</dbReference>
<keyword evidence="4" id="KW-1185">Reference proteome</keyword>
<dbReference type="InterPro" id="IPR036188">
    <property type="entry name" value="FAD/NAD-bd_sf"/>
</dbReference>
<dbReference type="InterPro" id="IPR023753">
    <property type="entry name" value="FAD/NAD-binding_dom"/>
</dbReference>
<name>A0A1G6HH84_9ACTN</name>
<dbReference type="STRING" id="1577474.GA0111570_11039"/>
<sequence length="486" mass="52043">MADVVILGGGVAGHTAALHLSRWLGNEHTVTVVTPNARWNWIPSNIWVGVGRMTPRQVTFPLAPVYAKRGIAYKQAKAVAIRPDGDAEDGRGAVDIVYTGQGKDGQEERIRFDFLVNATGPRLNFGATPGLGPDEGYTVSVCTADHAVHAAKVLAEKIEALKADVPQTLVIGTGHGTATCQGAAFEYLFNVDHELRDAGVRGRCRLVYLSNEAALGDFGMGGMVFEPTKGKLVTSQEWAESLYRERGIDAIVGAHVNRIEEGLIHYETLDGTTHALGYDFAMLIPPFAGQPMKAYARDGADITGEIFAPNGLMKVDGDYTPKPYEDWKPADWPQTYAVPGHDNIFAAGIAFAPPHQISRPRKSPNGTVITPAPPRTGMPSGVIAKTVAMSIRDRIEKGPAAPLSSAPMYKMGAACVASAGADLRTGSAALISVMPVVPDPLTYPTGRDTGDTRGEIGLSGHWMKLLLHHLFLHKAKGRPGWHLIPE</sequence>
<feature type="domain" description="FAD/NAD(P)-binding" evidence="2">
    <location>
        <begin position="3"/>
        <end position="174"/>
    </location>
</feature>
<feature type="region of interest" description="Disordered" evidence="1">
    <location>
        <begin position="356"/>
        <end position="376"/>
    </location>
</feature>
<dbReference type="GO" id="GO:0016491">
    <property type="term" value="F:oxidoreductase activity"/>
    <property type="evidence" value="ECO:0007669"/>
    <property type="project" value="InterPro"/>
</dbReference>
<evidence type="ECO:0000259" key="2">
    <source>
        <dbReference type="Pfam" id="PF07992"/>
    </source>
</evidence>
<gene>
    <name evidence="3" type="ORF">GA0111570_11039</name>
</gene>
<evidence type="ECO:0000256" key="1">
    <source>
        <dbReference type="SAM" id="MobiDB-lite"/>
    </source>
</evidence>